<dbReference type="EMBL" id="AK441955">
    <property type="protein sequence ID" value="BAN65749.1"/>
    <property type="molecule type" value="mRNA"/>
</dbReference>
<accession>S6BHR4</accession>
<sequence length="59" mass="6806">MSRCSCITHSSKDIFSSCCLVCRSRAFFIPLIHCVALIVILKLWLIQHLIKQFNEVNLL</sequence>
<protein>
    <submittedName>
        <fullName evidence="2">Uncharacterized protein</fullName>
    </submittedName>
</protein>
<organism evidence="2">
    <name type="scientific">Babesia bovis</name>
    <dbReference type="NCBI Taxonomy" id="5865"/>
    <lineage>
        <taxon>Eukaryota</taxon>
        <taxon>Sar</taxon>
        <taxon>Alveolata</taxon>
        <taxon>Apicomplexa</taxon>
        <taxon>Aconoidasida</taxon>
        <taxon>Piroplasmida</taxon>
        <taxon>Babesiidae</taxon>
        <taxon>Babesia</taxon>
    </lineage>
</organism>
<feature type="transmembrane region" description="Helical" evidence="1">
    <location>
        <begin position="26"/>
        <end position="45"/>
    </location>
</feature>
<keyword evidence="1" id="KW-1133">Transmembrane helix</keyword>
<keyword evidence="1" id="KW-0472">Membrane</keyword>
<evidence type="ECO:0000256" key="1">
    <source>
        <dbReference type="SAM" id="Phobius"/>
    </source>
</evidence>
<keyword evidence="1" id="KW-0812">Transmembrane</keyword>
<reference evidence="2" key="1">
    <citation type="journal article" date="2014" name="BMC Genomics">
        <title>The Babesia bovis gene and promoter model: an update from full-length EST analysis.</title>
        <authorList>
            <person name="Yamagishi J."/>
            <person name="Wakaguri H."/>
            <person name="Yokoyama N."/>
            <person name="Yamashita R."/>
            <person name="Suzuki Y."/>
            <person name="Xuan X."/>
            <person name="Igarashi I."/>
        </authorList>
    </citation>
    <scope>NUCLEOTIDE SEQUENCE</scope>
    <source>
        <strain evidence="2">Texas</strain>
    </source>
</reference>
<evidence type="ECO:0000313" key="2">
    <source>
        <dbReference type="EMBL" id="BAN65749.1"/>
    </source>
</evidence>
<name>S6BHR4_BABBO</name>
<dbReference type="AlphaFoldDB" id="S6BHR4"/>
<proteinExistence type="evidence at transcript level"/>